<dbReference type="GO" id="GO:0016592">
    <property type="term" value="C:mediator complex"/>
    <property type="evidence" value="ECO:0007669"/>
    <property type="project" value="TreeGrafter"/>
</dbReference>
<evidence type="ECO:0000313" key="2">
    <source>
        <dbReference type="Proteomes" id="UP000515125"/>
    </source>
</evidence>
<feature type="region of interest" description="Disordered" evidence="1">
    <location>
        <begin position="362"/>
        <end position="382"/>
    </location>
</feature>
<organism evidence="2 3">
    <name type="scientific">Cyclospora cayetanensis</name>
    <dbReference type="NCBI Taxonomy" id="88456"/>
    <lineage>
        <taxon>Eukaryota</taxon>
        <taxon>Sar</taxon>
        <taxon>Alveolata</taxon>
        <taxon>Apicomplexa</taxon>
        <taxon>Conoidasida</taxon>
        <taxon>Coccidia</taxon>
        <taxon>Eucoccidiorida</taxon>
        <taxon>Eimeriorina</taxon>
        <taxon>Eimeriidae</taxon>
        <taxon>Cyclospora</taxon>
    </lineage>
</organism>
<dbReference type="GO" id="GO:0003713">
    <property type="term" value="F:transcription coactivator activity"/>
    <property type="evidence" value="ECO:0007669"/>
    <property type="project" value="TreeGrafter"/>
</dbReference>
<dbReference type="OrthoDB" id="349527at2759"/>
<dbReference type="PANTHER" id="PTHR46007:SF8">
    <property type="entry name" value="C2H2-TYPE DOMAIN-CONTAINING PROTEIN"/>
    <property type="match status" value="1"/>
</dbReference>
<evidence type="ECO:0000256" key="1">
    <source>
        <dbReference type="SAM" id="MobiDB-lite"/>
    </source>
</evidence>
<keyword evidence="2" id="KW-1185">Reference proteome</keyword>
<accession>A0A6P6RSV9</accession>
<reference evidence="3" key="1">
    <citation type="submission" date="2025-08" db="UniProtKB">
        <authorList>
            <consortium name="RefSeq"/>
        </authorList>
    </citation>
    <scope>IDENTIFICATION</scope>
</reference>
<dbReference type="AlphaFoldDB" id="A0A6P6RSV9"/>
<sequence length="398" mass="43447">MAFINRLAAKHMCPLWIKGQVREASHFQARKLQQQKQQQQQQELIAAISEINFGPQVMTHLNIPPFSAFLFEEQQQQQQEGSGSVDFEASSPEMAVLLKETVALEETVLQQMEALIALLGEGRFEPLFPLVNPTDIFQVDASAATHHQQQQQQQQLQQQQLLQEVQQAVRFLPEKEQTRKAQKKLMRGAEGRGLLVRRIAQRLKTIDDLVRQWLSLPSSDTSAVYSAVQQQLLHLLTQRFSGATAATATATAATATAATAATAAQRPCGTPADSAAMGCSSSGDGDMLWEADAAQLQAKYLQRLGPLLCSSCTVFDDMTGECLGGGGGIETERMRRRNISECLRRAESYQLFLSFEDPNMRKGAPAAAGEATANSAAAADGMPGDYAARAASRLQKKA</sequence>
<name>A0A6P6RSV9_9EIME</name>
<dbReference type="GO" id="GO:0045944">
    <property type="term" value="P:positive regulation of transcription by RNA polymerase II"/>
    <property type="evidence" value="ECO:0007669"/>
    <property type="project" value="TreeGrafter"/>
</dbReference>
<gene>
    <name evidence="3" type="primary">LOC113146588</name>
</gene>
<proteinExistence type="predicted"/>
<dbReference type="InterPro" id="IPR051647">
    <property type="entry name" value="Mediator_comp_sub12"/>
</dbReference>
<dbReference type="RefSeq" id="XP_026190180.1">
    <property type="nucleotide sequence ID" value="XM_026334395.1"/>
</dbReference>
<feature type="compositionally biased region" description="Low complexity" evidence="1">
    <location>
        <begin position="364"/>
        <end position="379"/>
    </location>
</feature>
<protein>
    <submittedName>
        <fullName evidence="3">Zinc finger protein 853-like</fullName>
    </submittedName>
</protein>
<evidence type="ECO:0000313" key="3">
    <source>
        <dbReference type="RefSeq" id="XP_026190180.1"/>
    </source>
</evidence>
<dbReference type="Proteomes" id="UP000515125">
    <property type="component" value="Unplaced"/>
</dbReference>
<dbReference type="PANTHER" id="PTHR46007">
    <property type="entry name" value="MEDIATOR OF RNA POLYMERASE II TRANSCRIPTION SUBUNIT 12"/>
    <property type="match status" value="1"/>
</dbReference>
<dbReference type="GeneID" id="113146588"/>